<sequence>MIFLGNGVAAEQHLLNAKLAL</sequence>
<proteinExistence type="predicted"/>
<dbReference type="AlphaFoldDB" id="A0A8S3H9V5"/>
<dbReference type="EMBL" id="CAJOBH010286697">
    <property type="protein sequence ID" value="CAF5176119.1"/>
    <property type="molecule type" value="Genomic_DNA"/>
</dbReference>
<protein>
    <submittedName>
        <fullName evidence="1">Uncharacterized protein</fullName>
    </submittedName>
</protein>
<feature type="non-terminal residue" evidence="1">
    <location>
        <position position="21"/>
    </location>
</feature>
<reference evidence="1" key="1">
    <citation type="submission" date="2021-02" db="EMBL/GenBank/DDBJ databases">
        <authorList>
            <person name="Nowell W R."/>
        </authorList>
    </citation>
    <scope>NUCLEOTIDE SEQUENCE</scope>
</reference>
<accession>A0A8S3H9V5</accession>
<evidence type="ECO:0000313" key="1">
    <source>
        <dbReference type="EMBL" id="CAF5176119.1"/>
    </source>
</evidence>
<dbReference type="Proteomes" id="UP000681967">
    <property type="component" value="Unassembled WGS sequence"/>
</dbReference>
<comment type="caution">
    <text evidence="1">The sequence shown here is derived from an EMBL/GenBank/DDBJ whole genome shotgun (WGS) entry which is preliminary data.</text>
</comment>
<organism evidence="1 2">
    <name type="scientific">Rotaria magnacalcarata</name>
    <dbReference type="NCBI Taxonomy" id="392030"/>
    <lineage>
        <taxon>Eukaryota</taxon>
        <taxon>Metazoa</taxon>
        <taxon>Spiralia</taxon>
        <taxon>Gnathifera</taxon>
        <taxon>Rotifera</taxon>
        <taxon>Eurotatoria</taxon>
        <taxon>Bdelloidea</taxon>
        <taxon>Philodinida</taxon>
        <taxon>Philodinidae</taxon>
        <taxon>Rotaria</taxon>
    </lineage>
</organism>
<name>A0A8S3H9V5_9BILA</name>
<gene>
    <name evidence="1" type="ORF">BYL167_LOCUS78220</name>
</gene>
<evidence type="ECO:0000313" key="2">
    <source>
        <dbReference type="Proteomes" id="UP000681967"/>
    </source>
</evidence>